<dbReference type="Proteomes" id="UP000682739">
    <property type="component" value="Chromosome"/>
</dbReference>
<dbReference type="InterPro" id="IPR007345">
    <property type="entry name" value="Polysacch_pyruvyl_Trfase"/>
</dbReference>
<proteinExistence type="predicted"/>
<sequence length="293" mass="32860">MKKLSDRLVLSARSNVYHYTKDVLNFGKVLEAKFSNSNKRINAFWWSDILNFGDLFTPDIVKSLGYIPIRESAQQSDIVGVGSILGAVPENYKGTILGSGIISPNTDKRYPNAHFAAARGELTKQVLGLSPKTPTGDFGILASKMYGSKQKKYKVGLVPHYVDRFNPWVYRVKQRMGSDCIIIDVQDTPKTVSKKISQCEVVVSSSMHGIIVADSYNIPNVWIQLSDKVIGDGFKFHDYNSSINCEQECQIIKSVSDVLNFDKVAVLKEPKTIERKIDELWQIAEKEFDVLSV</sequence>
<evidence type="ECO:0000313" key="3">
    <source>
        <dbReference type="Proteomes" id="UP000682739"/>
    </source>
</evidence>
<reference evidence="2" key="1">
    <citation type="submission" date="2021-03" db="EMBL/GenBank/DDBJ databases">
        <title>Description of Psychrosphaera ytuae sp. nov. isolated from deep sea sediment of South China Sea.</title>
        <authorList>
            <person name="Zhang J."/>
            <person name="Xu X.-D."/>
        </authorList>
    </citation>
    <scope>NUCLEOTIDE SEQUENCE</scope>
    <source>
        <strain evidence="2">MTZ26</strain>
    </source>
</reference>
<dbReference type="Pfam" id="PF04230">
    <property type="entry name" value="PS_pyruv_trans"/>
    <property type="match status" value="1"/>
</dbReference>
<organism evidence="2 3">
    <name type="scientific">Psychrosphaera ytuae</name>
    <dbReference type="NCBI Taxonomy" id="2820710"/>
    <lineage>
        <taxon>Bacteria</taxon>
        <taxon>Pseudomonadati</taxon>
        <taxon>Pseudomonadota</taxon>
        <taxon>Gammaproteobacteria</taxon>
        <taxon>Alteromonadales</taxon>
        <taxon>Pseudoalteromonadaceae</taxon>
        <taxon>Psychrosphaera</taxon>
    </lineage>
</organism>
<name>A0A975DA21_9GAMM</name>
<feature type="domain" description="Polysaccharide pyruvyl transferase" evidence="1">
    <location>
        <begin position="14"/>
        <end position="223"/>
    </location>
</feature>
<evidence type="ECO:0000313" key="2">
    <source>
        <dbReference type="EMBL" id="QTH63123.1"/>
    </source>
</evidence>
<dbReference type="RefSeq" id="WP_208831033.1">
    <property type="nucleotide sequence ID" value="NZ_CP072110.1"/>
</dbReference>
<keyword evidence="3" id="KW-1185">Reference proteome</keyword>
<dbReference type="AlphaFoldDB" id="A0A975DA21"/>
<protein>
    <submittedName>
        <fullName evidence="2">Polysaccharide pyruvyl transferase family protein</fullName>
    </submittedName>
</protein>
<dbReference type="EMBL" id="CP072110">
    <property type="protein sequence ID" value="QTH63123.1"/>
    <property type="molecule type" value="Genomic_DNA"/>
</dbReference>
<keyword evidence="2" id="KW-0808">Transferase</keyword>
<dbReference type="KEGG" id="psym:J1N51_10245"/>
<accession>A0A975DA21</accession>
<dbReference type="GO" id="GO:0016740">
    <property type="term" value="F:transferase activity"/>
    <property type="evidence" value="ECO:0007669"/>
    <property type="project" value="UniProtKB-KW"/>
</dbReference>
<gene>
    <name evidence="2" type="ORF">J1N51_10245</name>
</gene>
<evidence type="ECO:0000259" key="1">
    <source>
        <dbReference type="Pfam" id="PF04230"/>
    </source>
</evidence>